<gene>
    <name evidence="22" type="ORF">C2G38_2133468</name>
</gene>
<dbReference type="CDD" id="cd04252">
    <property type="entry name" value="AAK_NAGK-fArgBP"/>
    <property type="match status" value="1"/>
</dbReference>
<dbReference type="Gene3D" id="3.40.630.30">
    <property type="match status" value="1"/>
</dbReference>
<keyword evidence="16 19" id="KW-0496">Mitochondrion</keyword>
<dbReference type="PANTHER" id="PTHR23342:SF0">
    <property type="entry name" value="N-ACETYLGLUTAMATE SYNTHASE, MITOCHONDRIAL"/>
    <property type="match status" value="1"/>
</dbReference>
<evidence type="ECO:0000256" key="9">
    <source>
        <dbReference type="ARBA" id="ARBA00022679"/>
    </source>
</evidence>
<evidence type="ECO:0000256" key="16">
    <source>
        <dbReference type="ARBA" id="ARBA00023128"/>
    </source>
</evidence>
<comment type="similarity">
    <text evidence="4 19">In the N-terminal section; belongs to the acetylglutamate kinase family.</text>
</comment>
<dbReference type="GO" id="GO:0003991">
    <property type="term" value="F:acetylglutamate kinase activity"/>
    <property type="evidence" value="ECO:0007669"/>
    <property type="project" value="UniProtKB-EC"/>
</dbReference>
<dbReference type="Gene3D" id="3.30.360.10">
    <property type="entry name" value="Dihydrodipicolinate Reductase, domain 2"/>
    <property type="match status" value="1"/>
</dbReference>
<evidence type="ECO:0000256" key="10">
    <source>
        <dbReference type="ARBA" id="ARBA00022741"/>
    </source>
</evidence>
<dbReference type="GO" id="GO:0051287">
    <property type="term" value="F:NAD binding"/>
    <property type="evidence" value="ECO:0007669"/>
    <property type="project" value="UniProtKB-UniRule"/>
</dbReference>
<dbReference type="FunFam" id="3.30.360.10:FF:000019">
    <property type="entry name" value="Bifunctional acetylglutamate kinase/N-acetyl-gamma-glutamyl-phosphate reductase"/>
    <property type="match status" value="1"/>
</dbReference>
<keyword evidence="13 19" id="KW-0521">NADP</keyword>
<evidence type="ECO:0000256" key="6">
    <source>
        <dbReference type="ARBA" id="ARBA00013065"/>
    </source>
</evidence>
<dbReference type="EMBL" id="QKWP01002393">
    <property type="protein sequence ID" value="RIB03498.1"/>
    <property type="molecule type" value="Genomic_DNA"/>
</dbReference>
<comment type="catalytic activity">
    <reaction evidence="18">
        <text>N-acetyl-L-glutamate + ATP = N-acetyl-L-glutamyl 5-phosphate + ADP</text>
        <dbReference type="Rhea" id="RHEA:14629"/>
        <dbReference type="ChEBI" id="CHEBI:30616"/>
        <dbReference type="ChEBI" id="CHEBI:44337"/>
        <dbReference type="ChEBI" id="CHEBI:57936"/>
        <dbReference type="ChEBI" id="CHEBI:456216"/>
        <dbReference type="EC" id="2.7.2.8"/>
    </reaction>
</comment>
<protein>
    <recommendedName>
        <fullName evidence="6">acetylglutamate kinase</fullName>
        <ecNumber evidence="6">2.7.2.8</ecNumber>
    </recommendedName>
</protein>
<dbReference type="Proteomes" id="UP000266673">
    <property type="component" value="Unassembled WGS sequence"/>
</dbReference>
<keyword evidence="8 19" id="KW-0028">Amino-acid biosynthesis</keyword>
<evidence type="ECO:0000256" key="14">
    <source>
        <dbReference type="ARBA" id="ARBA00022946"/>
    </source>
</evidence>
<dbReference type="PIRSF" id="PIRSF036440">
    <property type="entry name" value="ARG5-6"/>
    <property type="match status" value="1"/>
</dbReference>
<dbReference type="Pfam" id="PF22698">
    <property type="entry name" value="Semialdhyde_dhC_1"/>
    <property type="match status" value="1"/>
</dbReference>
<dbReference type="InterPro" id="IPR041734">
    <property type="entry name" value="NAGK-fArgBP"/>
</dbReference>
<dbReference type="EC" id="2.7.2.8" evidence="6"/>
<dbReference type="Gene3D" id="3.40.50.720">
    <property type="entry name" value="NAD(P)-binding Rossmann-like Domain"/>
    <property type="match status" value="1"/>
</dbReference>
<evidence type="ECO:0000256" key="13">
    <source>
        <dbReference type="ARBA" id="ARBA00022857"/>
    </source>
</evidence>
<dbReference type="OrthoDB" id="438291at2759"/>
<dbReference type="PROSITE" id="PS01224">
    <property type="entry name" value="ARGC"/>
    <property type="match status" value="1"/>
</dbReference>
<organism evidence="22 23">
    <name type="scientific">Gigaspora rosea</name>
    <dbReference type="NCBI Taxonomy" id="44941"/>
    <lineage>
        <taxon>Eukaryota</taxon>
        <taxon>Fungi</taxon>
        <taxon>Fungi incertae sedis</taxon>
        <taxon>Mucoromycota</taxon>
        <taxon>Glomeromycotina</taxon>
        <taxon>Glomeromycetes</taxon>
        <taxon>Diversisporales</taxon>
        <taxon>Gigasporaceae</taxon>
        <taxon>Gigaspora</taxon>
    </lineage>
</organism>
<evidence type="ECO:0000313" key="22">
    <source>
        <dbReference type="EMBL" id="RIB03498.1"/>
    </source>
</evidence>
<keyword evidence="23" id="KW-1185">Reference proteome</keyword>
<dbReference type="InterPro" id="IPR011241">
    <property type="entry name" value="NAGK/NAGSA"/>
</dbReference>
<keyword evidence="9 19" id="KW-0808">Transferase</keyword>
<dbReference type="InterPro" id="IPR036393">
    <property type="entry name" value="AceGlu_kinase-like_sf"/>
</dbReference>
<dbReference type="PANTHER" id="PTHR23342">
    <property type="entry name" value="N-ACETYLGLUTAMATE SYNTHASE"/>
    <property type="match status" value="1"/>
</dbReference>
<dbReference type="SUPFAM" id="SSF53633">
    <property type="entry name" value="Carbamate kinase-like"/>
    <property type="match status" value="1"/>
</dbReference>
<dbReference type="HAMAP" id="MF_00150">
    <property type="entry name" value="ArgC_type1"/>
    <property type="match status" value="1"/>
</dbReference>
<keyword evidence="10 19" id="KW-0547">Nucleotide-binding</keyword>
<evidence type="ECO:0000256" key="7">
    <source>
        <dbReference type="ARBA" id="ARBA00022571"/>
    </source>
</evidence>
<keyword evidence="17 19" id="KW-0511">Multifunctional enzyme</keyword>
<dbReference type="CDD" id="cd24149">
    <property type="entry name" value="AGPR_N_ARG5_6_like"/>
    <property type="match status" value="1"/>
</dbReference>
<dbReference type="STRING" id="44941.A0A397U2X7"/>
<dbReference type="GO" id="GO:0003942">
    <property type="term" value="F:N-acetyl-gamma-glutamyl-phosphate reductase activity"/>
    <property type="evidence" value="ECO:0007669"/>
    <property type="project" value="UniProtKB-UniRule"/>
</dbReference>
<dbReference type="InterPro" id="IPR001048">
    <property type="entry name" value="Asp/Glu/Uridylate_kinase"/>
</dbReference>
<evidence type="ECO:0000256" key="8">
    <source>
        <dbReference type="ARBA" id="ARBA00022605"/>
    </source>
</evidence>
<evidence type="ECO:0000256" key="3">
    <source>
        <dbReference type="ARBA" id="ARBA00004862"/>
    </source>
</evidence>
<evidence type="ECO:0000256" key="15">
    <source>
        <dbReference type="ARBA" id="ARBA00023002"/>
    </source>
</evidence>
<dbReference type="SUPFAM" id="SSF55347">
    <property type="entry name" value="Glyceraldehyde-3-phosphate dehydrogenase-like, C-terminal domain"/>
    <property type="match status" value="1"/>
</dbReference>
<dbReference type="GO" id="GO:0005759">
    <property type="term" value="C:mitochondrial matrix"/>
    <property type="evidence" value="ECO:0007669"/>
    <property type="project" value="TreeGrafter"/>
</dbReference>
<comment type="pathway">
    <text evidence="2 19">Amino-acid biosynthesis; L-arginine biosynthesis; N(2)-acetyl-L-ornithine from L-glutamate: step 2/4.</text>
</comment>
<comment type="caution">
    <text evidence="22">The sequence shown here is derived from an EMBL/GenBank/DDBJ whole genome shotgun (WGS) entry which is preliminary data.</text>
</comment>
<feature type="active site" evidence="20">
    <location>
        <position position="670"/>
    </location>
</feature>
<keyword evidence="12 19" id="KW-0067">ATP-binding</keyword>
<dbReference type="InterPro" id="IPR000534">
    <property type="entry name" value="Semialdehyde_DH_NAD-bd"/>
</dbReference>
<dbReference type="Pfam" id="PF04768">
    <property type="entry name" value="NAT"/>
    <property type="match status" value="1"/>
</dbReference>
<dbReference type="InterPro" id="IPR036291">
    <property type="entry name" value="NAD(P)-bd_dom_sf"/>
</dbReference>
<dbReference type="CDD" id="cd23936">
    <property type="entry name" value="AGPR_C_ARG5_6_like"/>
    <property type="match status" value="1"/>
</dbReference>
<dbReference type="SUPFAM" id="SSF51735">
    <property type="entry name" value="NAD(P)-binding Rossmann-fold domains"/>
    <property type="match status" value="1"/>
</dbReference>
<evidence type="ECO:0000256" key="17">
    <source>
        <dbReference type="ARBA" id="ARBA00023268"/>
    </source>
</evidence>
<keyword evidence="7 19" id="KW-0055">Arginine biosynthesis</keyword>
<dbReference type="Gene3D" id="3.40.1160.10">
    <property type="entry name" value="Acetylglutamate kinase-like"/>
    <property type="match status" value="1"/>
</dbReference>
<dbReference type="InterPro" id="IPR000706">
    <property type="entry name" value="AGPR_type-1"/>
</dbReference>
<evidence type="ECO:0000256" key="4">
    <source>
        <dbReference type="ARBA" id="ARBA00006830"/>
    </source>
</evidence>
<sequence>MIISKVGKSALSKSVSFNAKRLSFLPTLQRRKKFLIKHTKQQSRLYSQDLQRNEKETIIKLLYNIGSKKEAEQYLRQFSSVESQKFAVIKVGGAVISNEIDSLASSLSFLNRVGLYPIVLHGGGPQLNIELEKAKIEPKYNNGIRITDAKTLEIARSIFIKENLKLVEALEKLGTRARPIPGGVFIADYLDRSEYGYVGQITGINKDIVNASIEAGALPILTSLAETPSGQILNVNADVAAGELAKVLEPLKIIYLNEKGGLINEETKKKIDSINLDEEYDHYMAQPWVKYGTRLKLKEIKELLDHLPRTSSVAITAVEQLPKELFTDSGAGTLIRRGYRLFKFNSLDEMDKNKLQKRLQINPSSDFISNLSKKSCKVYSDEPYDALAIVTQEKTNPNAIPFLEKFVATKTIILNNVIDNIWKMIQKDNPRLLWAIDDHDENKAWHFSRSDGSYTINGKTLFWYGISVEEVSAAIKDFAATLSNTNTTQSSSSGRAFTNVSRNFSTFTRYNQYNQYNNNTFSISNLLRRQYSTSTSSKVALIGARGYTGQNFVSLLNNHQYISLSHVSSRELEGQELSGYSKEKIKYVNLKAEQMKEMQKNGEVDCWVMALPNGICTPFVQAINEGQADKSLILDLSADYRFDNEWTYGLPELGDRESLRKAKKISNPGCYATGSQLSIAPLLPYISETPTIFGVSGYSGAGTKPSPKNDPKFLENNMIPYSLTDHIHEREISYHLRKTVNFIPHVASFFQGITLTVNIPLSKTFKSAEIRELYEQKYAGEKLIKIVDDVPLVKDISKKHSVKIGGFGVHSSGKRVVIITTIDNLLKGAATQALQNINLALGYDEYEGIPLE</sequence>
<comment type="subcellular location">
    <subcellularLocation>
        <location evidence="1 19">Mitochondrion</location>
    </subcellularLocation>
</comment>
<proteinExistence type="inferred from homology"/>
<dbReference type="GO" id="GO:0005524">
    <property type="term" value="F:ATP binding"/>
    <property type="evidence" value="ECO:0007669"/>
    <property type="project" value="UniProtKB-UniRule"/>
</dbReference>
<evidence type="ECO:0000256" key="5">
    <source>
        <dbReference type="ARBA" id="ARBA00007239"/>
    </source>
</evidence>
<dbReference type="InterPro" id="IPR006855">
    <property type="entry name" value="Vertebrate-like_GNAT_dom"/>
</dbReference>
<dbReference type="InterPro" id="IPR058924">
    <property type="entry name" value="AGPR_dimerisation_dom"/>
</dbReference>
<evidence type="ECO:0000256" key="11">
    <source>
        <dbReference type="ARBA" id="ARBA00022777"/>
    </source>
</evidence>
<dbReference type="GO" id="GO:0006526">
    <property type="term" value="P:L-arginine biosynthetic process"/>
    <property type="evidence" value="ECO:0007669"/>
    <property type="project" value="UniProtKB-UniRule"/>
</dbReference>
<dbReference type="InterPro" id="IPR023013">
    <property type="entry name" value="AGPR_AS"/>
</dbReference>
<evidence type="ECO:0000259" key="21">
    <source>
        <dbReference type="PROSITE" id="PS51731"/>
    </source>
</evidence>
<evidence type="ECO:0000256" key="1">
    <source>
        <dbReference type="ARBA" id="ARBA00004173"/>
    </source>
</evidence>
<dbReference type="NCBIfam" id="TIGR01850">
    <property type="entry name" value="argC"/>
    <property type="match status" value="1"/>
</dbReference>
<dbReference type="NCBIfam" id="NF003387">
    <property type="entry name" value="PRK04531.1-2"/>
    <property type="match status" value="1"/>
</dbReference>
<dbReference type="Pfam" id="PF00696">
    <property type="entry name" value="AA_kinase"/>
    <property type="match status" value="1"/>
</dbReference>
<keyword evidence="15 19" id="KW-0560">Oxidoreductase</keyword>
<comment type="similarity">
    <text evidence="5 19">In the C-terminal section; belongs to the NAGSA dehydrogenase family.</text>
</comment>
<dbReference type="GO" id="GO:0070401">
    <property type="term" value="F:NADP+ binding"/>
    <property type="evidence" value="ECO:0007669"/>
    <property type="project" value="InterPro"/>
</dbReference>
<evidence type="ECO:0000256" key="12">
    <source>
        <dbReference type="ARBA" id="ARBA00022840"/>
    </source>
</evidence>
<keyword evidence="11 19" id="KW-0418">Kinase</keyword>
<evidence type="ECO:0000256" key="20">
    <source>
        <dbReference type="PROSITE-ProRule" id="PRU10010"/>
    </source>
</evidence>
<comment type="pathway">
    <text evidence="3 19">Amino-acid biosynthesis; L-arginine biosynthesis; N(2)-acetyl-L-ornithine from L-glutamate: step 3/4.</text>
</comment>
<dbReference type="SMART" id="SM00859">
    <property type="entry name" value="Semialdhyde_dh"/>
    <property type="match status" value="1"/>
</dbReference>
<evidence type="ECO:0000256" key="19">
    <source>
        <dbReference type="PIRNR" id="PIRNR036440"/>
    </source>
</evidence>
<dbReference type="NCBIfam" id="TIGR00761">
    <property type="entry name" value="argB"/>
    <property type="match status" value="1"/>
</dbReference>
<dbReference type="PROSITE" id="PS51731">
    <property type="entry name" value="GNAT_NAGS"/>
    <property type="match status" value="1"/>
</dbReference>
<evidence type="ECO:0000313" key="23">
    <source>
        <dbReference type="Proteomes" id="UP000266673"/>
    </source>
</evidence>
<name>A0A397U2X7_9GLOM</name>
<reference evidence="22 23" key="1">
    <citation type="submission" date="2018-06" db="EMBL/GenBank/DDBJ databases">
        <title>Comparative genomics reveals the genomic features of Rhizophagus irregularis, R. cerebriforme, R. diaphanum and Gigaspora rosea, and their symbiotic lifestyle signature.</title>
        <authorList>
            <person name="Morin E."/>
            <person name="San Clemente H."/>
            <person name="Chen E.C.H."/>
            <person name="De La Providencia I."/>
            <person name="Hainaut M."/>
            <person name="Kuo A."/>
            <person name="Kohler A."/>
            <person name="Murat C."/>
            <person name="Tang N."/>
            <person name="Roy S."/>
            <person name="Loubradou J."/>
            <person name="Henrissat B."/>
            <person name="Grigoriev I.V."/>
            <person name="Corradi N."/>
            <person name="Roux C."/>
            <person name="Martin F.M."/>
        </authorList>
    </citation>
    <scope>NUCLEOTIDE SEQUENCE [LARGE SCALE GENOMIC DNA]</scope>
    <source>
        <strain evidence="22 23">DAOM 194757</strain>
    </source>
</reference>
<dbReference type="InterPro" id="IPR004662">
    <property type="entry name" value="AcgluKinase_fam"/>
</dbReference>
<keyword evidence="14" id="KW-0809">Transit peptide</keyword>
<dbReference type="AlphaFoldDB" id="A0A397U2X7"/>
<evidence type="ECO:0000256" key="2">
    <source>
        <dbReference type="ARBA" id="ARBA00004828"/>
    </source>
</evidence>
<feature type="domain" description="N-acetyltransferase" evidence="21">
    <location>
        <begin position="339"/>
        <end position="487"/>
    </location>
</feature>
<dbReference type="UniPathway" id="UPA00068">
    <property type="reaction ID" value="UER00107"/>
</dbReference>
<accession>A0A397U2X7</accession>
<dbReference type="FunFam" id="3.40.1160.10:FF:000046">
    <property type="entry name" value="N-acetylglutamate kinase / N-acetylglutamate synthase"/>
    <property type="match status" value="1"/>
</dbReference>
<dbReference type="Pfam" id="PF01118">
    <property type="entry name" value="Semialdhyde_dh"/>
    <property type="match status" value="1"/>
</dbReference>
<evidence type="ECO:0000256" key="18">
    <source>
        <dbReference type="ARBA" id="ARBA00048141"/>
    </source>
</evidence>